<protein>
    <submittedName>
        <fullName evidence="2">Uncharacterized protein</fullName>
    </submittedName>
</protein>
<reference evidence="3" key="1">
    <citation type="submission" date="2016-10" db="EMBL/GenBank/DDBJ databases">
        <authorList>
            <person name="Varghese N."/>
            <person name="Submissions S."/>
        </authorList>
    </citation>
    <scope>NUCLEOTIDE SEQUENCE [LARGE SCALE GENOMIC DNA]</scope>
    <source>
        <strain evidence="3">DSM 21368</strain>
    </source>
</reference>
<accession>A0A1H5M9Z7</accession>
<feature type="region of interest" description="Disordered" evidence="1">
    <location>
        <begin position="1"/>
        <end position="24"/>
    </location>
</feature>
<dbReference type="STRING" id="648782.SAMN04488554_3240"/>
<feature type="region of interest" description="Disordered" evidence="1">
    <location>
        <begin position="48"/>
        <end position="69"/>
    </location>
</feature>
<gene>
    <name evidence="2" type="ORF">SAMN04488554_3240</name>
</gene>
<dbReference type="Proteomes" id="UP000199220">
    <property type="component" value="Unassembled WGS sequence"/>
</dbReference>
<evidence type="ECO:0000313" key="2">
    <source>
        <dbReference type="EMBL" id="SEE86085.1"/>
    </source>
</evidence>
<proteinExistence type="predicted"/>
<name>A0A1H5M9Z7_9MICO</name>
<evidence type="ECO:0000256" key="1">
    <source>
        <dbReference type="SAM" id="MobiDB-lite"/>
    </source>
</evidence>
<dbReference type="AlphaFoldDB" id="A0A1H5M9Z7"/>
<feature type="compositionally biased region" description="Acidic residues" evidence="1">
    <location>
        <begin position="1"/>
        <end position="12"/>
    </location>
</feature>
<organism evidence="2 3">
    <name type="scientific">Ruania alba</name>
    <dbReference type="NCBI Taxonomy" id="648782"/>
    <lineage>
        <taxon>Bacteria</taxon>
        <taxon>Bacillati</taxon>
        <taxon>Actinomycetota</taxon>
        <taxon>Actinomycetes</taxon>
        <taxon>Micrococcales</taxon>
        <taxon>Ruaniaceae</taxon>
        <taxon>Ruania</taxon>
    </lineage>
</organism>
<dbReference type="EMBL" id="FNTX01000002">
    <property type="protein sequence ID" value="SEE86085.1"/>
    <property type="molecule type" value="Genomic_DNA"/>
</dbReference>
<keyword evidence="3" id="KW-1185">Reference proteome</keyword>
<evidence type="ECO:0000313" key="3">
    <source>
        <dbReference type="Proteomes" id="UP000199220"/>
    </source>
</evidence>
<sequence length="69" mass="7187">MNDGLEPDTTEWWEERPGRGPCQDCGDVHGSAPWDCDAAGAALVLGRPRGCSFADGPEGDQPSATTATP</sequence>